<reference evidence="4" key="2">
    <citation type="submission" date="2023-02" db="EMBL/GenBank/DDBJ databases">
        <authorList>
            <consortium name="DOE Joint Genome Institute"/>
            <person name="Mondo S.J."/>
            <person name="Chang Y."/>
            <person name="Wang Y."/>
            <person name="Ahrendt S."/>
            <person name="Andreopoulos W."/>
            <person name="Barry K."/>
            <person name="Beard J."/>
            <person name="Benny G.L."/>
            <person name="Blankenship S."/>
            <person name="Bonito G."/>
            <person name="Cuomo C."/>
            <person name="Desiro A."/>
            <person name="Gervers K.A."/>
            <person name="Hundley H."/>
            <person name="Kuo A."/>
            <person name="LaButti K."/>
            <person name="Lang B.F."/>
            <person name="Lipzen A."/>
            <person name="O'Donnell K."/>
            <person name="Pangilinan J."/>
            <person name="Reynolds N."/>
            <person name="Sandor L."/>
            <person name="Smith M.W."/>
            <person name="Tsang A."/>
            <person name="Grigoriev I.V."/>
            <person name="Stajich J.E."/>
            <person name="Spatafora J.W."/>
        </authorList>
    </citation>
    <scope>NUCLEOTIDE SEQUENCE</scope>
    <source>
        <strain evidence="4">RSA 2281</strain>
    </source>
</reference>
<dbReference type="GO" id="GO:0008081">
    <property type="term" value="F:phosphoric diester hydrolase activity"/>
    <property type="evidence" value="ECO:0007669"/>
    <property type="project" value="InterPro"/>
</dbReference>
<gene>
    <name evidence="4" type="ORF">BDA99DRAFT_589454</name>
</gene>
<name>A0AAD5JR40_9FUNG</name>
<accession>A0AAD5JR40</accession>
<dbReference type="Pfam" id="PF26146">
    <property type="entry name" value="PI-PLC_X"/>
    <property type="match status" value="1"/>
</dbReference>
<evidence type="ECO:0000256" key="2">
    <source>
        <dbReference type="SAM" id="Phobius"/>
    </source>
</evidence>
<keyword evidence="2" id="KW-0812">Transmembrane</keyword>
<organism evidence="4 5">
    <name type="scientific">Phascolomyces articulosus</name>
    <dbReference type="NCBI Taxonomy" id="60185"/>
    <lineage>
        <taxon>Eukaryota</taxon>
        <taxon>Fungi</taxon>
        <taxon>Fungi incertae sedis</taxon>
        <taxon>Mucoromycota</taxon>
        <taxon>Mucoromycotina</taxon>
        <taxon>Mucoromycetes</taxon>
        <taxon>Mucorales</taxon>
        <taxon>Lichtheimiaceae</taxon>
        <taxon>Phascolomyces</taxon>
    </lineage>
</organism>
<reference evidence="4" key="1">
    <citation type="journal article" date="2022" name="IScience">
        <title>Evolution of zygomycete secretomes and the origins of terrestrial fungal ecologies.</title>
        <authorList>
            <person name="Chang Y."/>
            <person name="Wang Y."/>
            <person name="Mondo S."/>
            <person name="Ahrendt S."/>
            <person name="Andreopoulos W."/>
            <person name="Barry K."/>
            <person name="Beard J."/>
            <person name="Benny G.L."/>
            <person name="Blankenship S."/>
            <person name="Bonito G."/>
            <person name="Cuomo C."/>
            <person name="Desiro A."/>
            <person name="Gervers K.A."/>
            <person name="Hundley H."/>
            <person name="Kuo A."/>
            <person name="LaButti K."/>
            <person name="Lang B.F."/>
            <person name="Lipzen A."/>
            <person name="O'Donnell K."/>
            <person name="Pangilinan J."/>
            <person name="Reynolds N."/>
            <person name="Sandor L."/>
            <person name="Smith M.E."/>
            <person name="Tsang A."/>
            <person name="Grigoriev I.V."/>
            <person name="Stajich J.E."/>
            <person name="Spatafora J.W."/>
        </authorList>
    </citation>
    <scope>NUCLEOTIDE SEQUENCE</scope>
    <source>
        <strain evidence="4">RSA 2281</strain>
    </source>
</reference>
<keyword evidence="5" id="KW-1185">Reference proteome</keyword>
<evidence type="ECO:0000313" key="5">
    <source>
        <dbReference type="Proteomes" id="UP001209540"/>
    </source>
</evidence>
<feature type="signal peptide" evidence="3">
    <location>
        <begin position="1"/>
        <end position="29"/>
    </location>
</feature>
<dbReference type="InterPro" id="IPR051057">
    <property type="entry name" value="PI-PLC_domain"/>
</dbReference>
<sequence>MLSFFNVPKYSVFLFIFINLLSFIHPIQATLCNGHESLCSRRYNEVTYLITHDSYAHGNNIAATQNEPIIQQLNKGVRGLKFSAKKDPSNLHLCHTSCTILDAGSAIDNLNKISAWLKENPGEIVTIFWNNLYNYDINYLTAAYETSTVVPYIYTHEQQDHPWPTLQEMIDSGKRLVNFVDVGADTSKTPWLMDEFSFVFETPYDNTNPDEFKCTIDRPKDLQNSENMMYVVNHFLYGVIEIGMKIEVPQRDKARETNGDSLQKHVDECSEIFQRKPNFIEVDFYEQGQALQYVATFNGVPPPSSVSSTDTTDGEPVVDASKTSPNAFEEIREKGRKISHVIIDNISSSANPIITTNNSSLLSSIVISSLLVIVFLTNNILY</sequence>
<dbReference type="Gene3D" id="3.20.20.190">
    <property type="entry name" value="Phosphatidylinositol (PI) phosphodiesterase"/>
    <property type="match status" value="1"/>
</dbReference>
<dbReference type="GO" id="GO:0006629">
    <property type="term" value="P:lipid metabolic process"/>
    <property type="evidence" value="ECO:0007669"/>
    <property type="project" value="InterPro"/>
</dbReference>
<feature type="transmembrane region" description="Helical" evidence="2">
    <location>
        <begin position="361"/>
        <end position="381"/>
    </location>
</feature>
<dbReference type="Proteomes" id="UP001209540">
    <property type="component" value="Unassembled WGS sequence"/>
</dbReference>
<proteinExistence type="predicted"/>
<dbReference type="PROSITE" id="PS50007">
    <property type="entry name" value="PIPLC_X_DOMAIN"/>
    <property type="match status" value="1"/>
</dbReference>
<feature type="region of interest" description="Disordered" evidence="1">
    <location>
        <begin position="302"/>
        <end position="324"/>
    </location>
</feature>
<dbReference type="PANTHER" id="PTHR13593">
    <property type="match status" value="1"/>
</dbReference>
<dbReference type="SUPFAM" id="SSF51695">
    <property type="entry name" value="PLC-like phosphodiesterases"/>
    <property type="match status" value="1"/>
</dbReference>
<dbReference type="InterPro" id="IPR017946">
    <property type="entry name" value="PLC-like_Pdiesterase_TIM-brl"/>
</dbReference>
<feature type="chain" id="PRO_5041909693" evidence="3">
    <location>
        <begin position="30"/>
        <end position="382"/>
    </location>
</feature>
<evidence type="ECO:0000256" key="3">
    <source>
        <dbReference type="SAM" id="SignalP"/>
    </source>
</evidence>
<dbReference type="EMBL" id="JAIXMP010000032">
    <property type="protein sequence ID" value="KAI9250479.1"/>
    <property type="molecule type" value="Genomic_DNA"/>
</dbReference>
<comment type="caution">
    <text evidence="4">The sequence shown here is derived from an EMBL/GenBank/DDBJ whole genome shotgun (WGS) entry which is preliminary data.</text>
</comment>
<evidence type="ECO:0000313" key="4">
    <source>
        <dbReference type="EMBL" id="KAI9250479.1"/>
    </source>
</evidence>
<keyword evidence="2" id="KW-0472">Membrane</keyword>
<protein>
    <submittedName>
        <fullName evidence="4">PLC-like phosphodiesterase</fullName>
    </submittedName>
</protein>
<dbReference type="PANTHER" id="PTHR13593:SF140">
    <property type="entry name" value="PLC-LIKE PHOSPHODIESTERASE"/>
    <property type="match status" value="1"/>
</dbReference>
<keyword evidence="3" id="KW-0732">Signal</keyword>
<keyword evidence="2" id="KW-1133">Transmembrane helix</keyword>
<dbReference type="AlphaFoldDB" id="A0AAD5JR40"/>
<evidence type="ECO:0000256" key="1">
    <source>
        <dbReference type="SAM" id="MobiDB-lite"/>
    </source>
</evidence>